<sequence>MEMSDFRSLILAASQYCRSSRFLALVRHDFAENCPGGLCTKNGCCAVMPSLCKSEMSFSFIHLFAVIIMIPVDCLDCLELLSW</sequence>
<protein>
    <submittedName>
        <fullName evidence="1">Uncharacterized protein</fullName>
    </submittedName>
</protein>
<keyword evidence="2" id="KW-1185">Reference proteome</keyword>
<gene>
    <name evidence="1" type="ORF">BO66DRAFT_61646</name>
</gene>
<evidence type="ECO:0000313" key="2">
    <source>
        <dbReference type="Proteomes" id="UP000249661"/>
    </source>
</evidence>
<dbReference type="EMBL" id="KZ824951">
    <property type="protein sequence ID" value="RAH70997.1"/>
    <property type="molecule type" value="Genomic_DNA"/>
</dbReference>
<dbReference type="Proteomes" id="UP000249661">
    <property type="component" value="Unassembled WGS sequence"/>
</dbReference>
<evidence type="ECO:0000313" key="1">
    <source>
        <dbReference type="EMBL" id="RAH70997.1"/>
    </source>
</evidence>
<accession>A0ACD1HBW7</accession>
<reference evidence="1" key="1">
    <citation type="submission" date="2018-02" db="EMBL/GenBank/DDBJ databases">
        <title>The genomes of Aspergillus section Nigri reveals drivers in fungal speciation.</title>
        <authorList>
            <consortium name="DOE Joint Genome Institute"/>
            <person name="Vesth T.C."/>
            <person name="Nybo J."/>
            <person name="Theobald S."/>
            <person name="Brandl J."/>
            <person name="Frisvad J.C."/>
            <person name="Nielsen K.F."/>
            <person name="Lyhne E.K."/>
            <person name="Kogle M.E."/>
            <person name="Kuo A."/>
            <person name="Riley R."/>
            <person name="Clum A."/>
            <person name="Nolan M."/>
            <person name="Lipzen A."/>
            <person name="Salamov A."/>
            <person name="Henrissat B."/>
            <person name="Wiebenga A."/>
            <person name="De vries R.P."/>
            <person name="Grigoriev I.V."/>
            <person name="Mortensen U.H."/>
            <person name="Andersen M.R."/>
            <person name="Baker S.E."/>
        </authorList>
    </citation>
    <scope>NUCLEOTIDE SEQUENCE</scope>
    <source>
        <strain evidence="1">CBS 121060</strain>
    </source>
</reference>
<name>A0ACD1HBW7_9EURO</name>
<proteinExistence type="predicted"/>
<organism evidence="1 2">
    <name type="scientific">Aspergillus aculeatinus CBS 121060</name>
    <dbReference type="NCBI Taxonomy" id="1448322"/>
    <lineage>
        <taxon>Eukaryota</taxon>
        <taxon>Fungi</taxon>
        <taxon>Dikarya</taxon>
        <taxon>Ascomycota</taxon>
        <taxon>Pezizomycotina</taxon>
        <taxon>Eurotiomycetes</taxon>
        <taxon>Eurotiomycetidae</taxon>
        <taxon>Eurotiales</taxon>
        <taxon>Aspergillaceae</taxon>
        <taxon>Aspergillus</taxon>
        <taxon>Aspergillus subgen. Circumdati</taxon>
    </lineage>
</organism>